<protein>
    <recommendedName>
        <fullName evidence="4">Encoded protein</fullName>
    </recommendedName>
</protein>
<name>A0ABQ7H440_DUNSA</name>
<sequence>MSHSCRKKGQRSLATVPSRDLSYTKTPKKSSNKNWRDDHRGKESRMVYPYVSSTSCSENSLKKHPKQA</sequence>
<evidence type="ECO:0000313" key="3">
    <source>
        <dbReference type="Proteomes" id="UP000815325"/>
    </source>
</evidence>
<evidence type="ECO:0000256" key="1">
    <source>
        <dbReference type="SAM" id="MobiDB-lite"/>
    </source>
</evidence>
<keyword evidence="3" id="KW-1185">Reference proteome</keyword>
<evidence type="ECO:0008006" key="4">
    <source>
        <dbReference type="Google" id="ProtNLM"/>
    </source>
</evidence>
<reference evidence="2" key="1">
    <citation type="submission" date="2017-08" db="EMBL/GenBank/DDBJ databases">
        <authorList>
            <person name="Polle J.E."/>
            <person name="Barry K."/>
            <person name="Cushman J."/>
            <person name="Schmutz J."/>
            <person name="Tran D."/>
            <person name="Hathwaick L.T."/>
            <person name="Yim W.C."/>
            <person name="Jenkins J."/>
            <person name="Mckie-Krisberg Z.M."/>
            <person name="Prochnik S."/>
            <person name="Lindquist E."/>
            <person name="Dockter R.B."/>
            <person name="Adam C."/>
            <person name="Molina H."/>
            <person name="Bunkerborg J."/>
            <person name="Jin E."/>
            <person name="Buchheim M."/>
            <person name="Magnuson J."/>
        </authorList>
    </citation>
    <scope>NUCLEOTIDE SEQUENCE</scope>
    <source>
        <strain evidence="2">CCAP 19/18</strain>
    </source>
</reference>
<comment type="caution">
    <text evidence="2">The sequence shown here is derived from an EMBL/GenBank/DDBJ whole genome shotgun (WGS) entry which is preliminary data.</text>
</comment>
<proteinExistence type="predicted"/>
<dbReference type="Proteomes" id="UP000815325">
    <property type="component" value="Unassembled WGS sequence"/>
</dbReference>
<feature type="region of interest" description="Disordered" evidence="1">
    <location>
        <begin position="1"/>
        <end position="68"/>
    </location>
</feature>
<dbReference type="EMBL" id="MU069481">
    <property type="protein sequence ID" value="KAF5841618.1"/>
    <property type="molecule type" value="Genomic_DNA"/>
</dbReference>
<gene>
    <name evidence="2" type="ORF">DUNSADRAFT_12074</name>
</gene>
<accession>A0ABQ7H440</accession>
<feature type="compositionally biased region" description="Basic and acidic residues" evidence="1">
    <location>
        <begin position="34"/>
        <end position="45"/>
    </location>
</feature>
<evidence type="ECO:0000313" key="2">
    <source>
        <dbReference type="EMBL" id="KAF5841618.1"/>
    </source>
</evidence>
<organism evidence="2 3">
    <name type="scientific">Dunaliella salina</name>
    <name type="common">Green alga</name>
    <name type="synonym">Protococcus salinus</name>
    <dbReference type="NCBI Taxonomy" id="3046"/>
    <lineage>
        <taxon>Eukaryota</taxon>
        <taxon>Viridiplantae</taxon>
        <taxon>Chlorophyta</taxon>
        <taxon>core chlorophytes</taxon>
        <taxon>Chlorophyceae</taxon>
        <taxon>CS clade</taxon>
        <taxon>Chlamydomonadales</taxon>
        <taxon>Dunaliellaceae</taxon>
        <taxon>Dunaliella</taxon>
    </lineage>
</organism>
<feature type="compositionally biased region" description="Basic residues" evidence="1">
    <location>
        <begin position="1"/>
        <end position="10"/>
    </location>
</feature>